<dbReference type="AlphaFoldDB" id="A0A1Y0B4D1"/>
<accession>A0A1Y0B4D1</accession>
<organism evidence="1">
    <name type="scientific">Utricularia reniformis</name>
    <dbReference type="NCBI Taxonomy" id="192314"/>
    <lineage>
        <taxon>Eukaryota</taxon>
        <taxon>Viridiplantae</taxon>
        <taxon>Streptophyta</taxon>
        <taxon>Embryophyta</taxon>
        <taxon>Tracheophyta</taxon>
        <taxon>Spermatophyta</taxon>
        <taxon>Magnoliopsida</taxon>
        <taxon>eudicotyledons</taxon>
        <taxon>Gunneridae</taxon>
        <taxon>Pentapetalae</taxon>
        <taxon>asterids</taxon>
        <taxon>lamiids</taxon>
        <taxon>Lamiales</taxon>
        <taxon>Lentibulariaceae</taxon>
        <taxon>Utricularia</taxon>
    </lineage>
</organism>
<geneLocation type="mitochondrion" evidence="1"/>
<protein>
    <submittedName>
        <fullName evidence="1">Uncharacterized protein</fullName>
    </submittedName>
</protein>
<dbReference type="EMBL" id="KY774314">
    <property type="protein sequence ID" value="ART32248.1"/>
    <property type="molecule type" value="Genomic_DNA"/>
</dbReference>
<name>A0A1Y0B4D1_9LAMI</name>
<sequence length="39" mass="4662">MFGTRVMKLLFVPLTKHLFQIKVSHPSHYVRLDNVPTYF</sequence>
<evidence type="ECO:0000313" key="1">
    <source>
        <dbReference type="EMBL" id="ART32248.1"/>
    </source>
</evidence>
<keyword evidence="1" id="KW-0496">Mitochondrion</keyword>
<reference evidence="1" key="1">
    <citation type="submission" date="2017-03" db="EMBL/GenBank/DDBJ databases">
        <title>The mitochondrial genome of the carnivorous plant Utricularia reniformis (Lentibulariaceae): structure, comparative analysis and evolutionary landmarks.</title>
        <authorList>
            <person name="Silva S.R."/>
            <person name="Alvarenga D.O."/>
            <person name="Michael T.P."/>
            <person name="Miranda V.F.O."/>
            <person name="Varani A.M."/>
        </authorList>
    </citation>
    <scope>NUCLEOTIDE SEQUENCE</scope>
</reference>
<proteinExistence type="predicted"/>
<gene>
    <name evidence="1" type="ORF">AEK19_MT2094</name>
</gene>